<feature type="transmembrane region" description="Helical" evidence="1">
    <location>
        <begin position="40"/>
        <end position="61"/>
    </location>
</feature>
<organism evidence="2 3">
    <name type="scientific">Eleutherodactylus coqui</name>
    <name type="common">Puerto Rican coqui</name>
    <dbReference type="NCBI Taxonomy" id="57060"/>
    <lineage>
        <taxon>Eukaryota</taxon>
        <taxon>Metazoa</taxon>
        <taxon>Chordata</taxon>
        <taxon>Craniata</taxon>
        <taxon>Vertebrata</taxon>
        <taxon>Euteleostomi</taxon>
        <taxon>Amphibia</taxon>
        <taxon>Batrachia</taxon>
        <taxon>Anura</taxon>
        <taxon>Neobatrachia</taxon>
        <taxon>Hyloidea</taxon>
        <taxon>Eleutherodactylidae</taxon>
        <taxon>Eleutherodactylinae</taxon>
        <taxon>Eleutherodactylus</taxon>
        <taxon>Eleutherodactylus</taxon>
    </lineage>
</organism>
<keyword evidence="1" id="KW-0812">Transmembrane</keyword>
<sequence>MPPIQAEILLIQDGQEGAASQRLLAKATEICQGLNLRGRVAVVMAAMLVLAFMVMLFLWHYKCIVIDHLCQGIRESETPIFTSG</sequence>
<keyword evidence="1" id="KW-0472">Membrane</keyword>
<protein>
    <submittedName>
        <fullName evidence="2">Uncharacterized protein</fullName>
    </submittedName>
</protein>
<reference evidence="2" key="1">
    <citation type="thesis" date="2020" institute="ProQuest LLC" country="789 East Eisenhower Parkway, Ann Arbor, MI, USA">
        <title>Comparative Genomics and Chromosome Evolution.</title>
        <authorList>
            <person name="Mudd A.B."/>
        </authorList>
    </citation>
    <scope>NUCLEOTIDE SEQUENCE</scope>
    <source>
        <strain evidence="2">HN-11 Male</strain>
        <tissue evidence="2">Kidney and liver</tissue>
    </source>
</reference>
<dbReference type="Proteomes" id="UP000770717">
    <property type="component" value="Unassembled WGS sequence"/>
</dbReference>
<gene>
    <name evidence="2" type="ORF">GDO78_017404</name>
</gene>
<comment type="caution">
    <text evidence="2">The sequence shown here is derived from an EMBL/GenBank/DDBJ whole genome shotgun (WGS) entry which is preliminary data.</text>
</comment>
<evidence type="ECO:0000313" key="3">
    <source>
        <dbReference type="Proteomes" id="UP000770717"/>
    </source>
</evidence>
<accession>A0A8J6BJ09</accession>
<evidence type="ECO:0000256" key="1">
    <source>
        <dbReference type="SAM" id="Phobius"/>
    </source>
</evidence>
<proteinExistence type="predicted"/>
<dbReference type="AlphaFoldDB" id="A0A8J6BJ09"/>
<dbReference type="EMBL" id="WNTK01002487">
    <property type="protein sequence ID" value="KAG9465979.1"/>
    <property type="molecule type" value="Genomic_DNA"/>
</dbReference>
<name>A0A8J6BJ09_ELECQ</name>
<keyword evidence="1" id="KW-1133">Transmembrane helix</keyword>
<keyword evidence="3" id="KW-1185">Reference proteome</keyword>
<evidence type="ECO:0000313" key="2">
    <source>
        <dbReference type="EMBL" id="KAG9465979.1"/>
    </source>
</evidence>